<protein>
    <submittedName>
        <fullName evidence="1">Uncharacterized protein</fullName>
    </submittedName>
</protein>
<comment type="caution">
    <text evidence="1">The sequence shown here is derived from an EMBL/GenBank/DDBJ whole genome shotgun (WGS) entry which is preliminary data.</text>
</comment>
<dbReference type="AlphaFoldDB" id="A0A9P1IYQ0"/>
<sequence>MKILAPKSEFNWNYSESQVSEDFAILFGQKMKSNNRKSDFEPAKLNDLSVVRFLRFQFWWNQSRERNCEVVKHLHSMMYKLEIKQPVIISCNLPSCFFFFITNKFLFSFYTRITATTQNILVPLFNRKNAVLCFMFSTYGFATSRTHFSALDKCSTRGHNSIDIEPENGFEHVEIRWIWCKSADSEASIGSNLAKSWPVEEFLEFEEDKFDFGG</sequence>
<name>A0A9P1IYQ0_9PELO</name>
<dbReference type="EMBL" id="CANHGI010000005">
    <property type="protein sequence ID" value="CAI5453495.1"/>
    <property type="molecule type" value="Genomic_DNA"/>
</dbReference>
<reference evidence="1" key="1">
    <citation type="submission" date="2022-11" db="EMBL/GenBank/DDBJ databases">
        <authorList>
            <person name="Kikuchi T."/>
        </authorList>
    </citation>
    <scope>NUCLEOTIDE SEQUENCE</scope>
    <source>
        <strain evidence="1">PS1010</strain>
    </source>
</reference>
<proteinExistence type="predicted"/>
<gene>
    <name evidence="1" type="ORF">CAMP_LOCUS16132</name>
</gene>
<dbReference type="Proteomes" id="UP001152747">
    <property type="component" value="Unassembled WGS sequence"/>
</dbReference>
<evidence type="ECO:0000313" key="1">
    <source>
        <dbReference type="EMBL" id="CAI5453495.1"/>
    </source>
</evidence>
<evidence type="ECO:0000313" key="2">
    <source>
        <dbReference type="Proteomes" id="UP001152747"/>
    </source>
</evidence>
<organism evidence="1 2">
    <name type="scientific">Caenorhabditis angaria</name>
    <dbReference type="NCBI Taxonomy" id="860376"/>
    <lineage>
        <taxon>Eukaryota</taxon>
        <taxon>Metazoa</taxon>
        <taxon>Ecdysozoa</taxon>
        <taxon>Nematoda</taxon>
        <taxon>Chromadorea</taxon>
        <taxon>Rhabditida</taxon>
        <taxon>Rhabditina</taxon>
        <taxon>Rhabditomorpha</taxon>
        <taxon>Rhabditoidea</taxon>
        <taxon>Rhabditidae</taxon>
        <taxon>Peloderinae</taxon>
        <taxon>Caenorhabditis</taxon>
    </lineage>
</organism>
<keyword evidence="2" id="KW-1185">Reference proteome</keyword>
<accession>A0A9P1IYQ0</accession>